<feature type="transmembrane region" description="Helical" evidence="1">
    <location>
        <begin position="178"/>
        <end position="195"/>
    </location>
</feature>
<feature type="transmembrane region" description="Helical" evidence="1">
    <location>
        <begin position="141"/>
        <end position="157"/>
    </location>
</feature>
<keyword evidence="1" id="KW-0472">Membrane</keyword>
<feature type="transmembrane region" description="Helical" evidence="1">
    <location>
        <begin position="6"/>
        <end position="22"/>
    </location>
</feature>
<accession>A0ABY4DUX2</accession>
<dbReference type="EMBL" id="CP091508">
    <property type="protein sequence ID" value="UOO82833.1"/>
    <property type="molecule type" value="Genomic_DNA"/>
</dbReference>
<protein>
    <submittedName>
        <fullName evidence="2">Uncharacterized protein</fullName>
    </submittedName>
</protein>
<dbReference type="Proteomes" id="UP000829817">
    <property type="component" value="Chromosome"/>
</dbReference>
<feature type="transmembrane region" description="Helical" evidence="1">
    <location>
        <begin position="95"/>
        <end position="121"/>
    </location>
</feature>
<sequence length="199" mass="23179">MWSDTSFWFVAVYIGVFVIAAYKAGEFQWLWGSILLWLGFGIAGARLLPGIWGITHWIPLYLPHFYITLASLFFFTNHWQKLPQGARHTGQGNVFLSLFAVSGLQMTLVFALLLLLVWYRFPAGITPYVLPALLQMYVFKPVYWMMAQAVMMGLFYLHRSHIMKEPANRFSRRQLQMGWLLALFFQAAWVVKALLEIRY</sequence>
<keyword evidence="3" id="KW-1185">Reference proteome</keyword>
<keyword evidence="1" id="KW-0812">Transmembrane</keyword>
<proteinExistence type="predicted"/>
<evidence type="ECO:0000313" key="2">
    <source>
        <dbReference type="EMBL" id="UOO82833.1"/>
    </source>
</evidence>
<organism evidence="2 3">
    <name type="scientific">Uruburuella testudinis</name>
    <dbReference type="NCBI Taxonomy" id="1282863"/>
    <lineage>
        <taxon>Bacteria</taxon>
        <taxon>Pseudomonadati</taxon>
        <taxon>Pseudomonadota</taxon>
        <taxon>Betaproteobacteria</taxon>
        <taxon>Neisseriales</taxon>
        <taxon>Neisseriaceae</taxon>
        <taxon>Uruburuella</taxon>
    </lineage>
</organism>
<evidence type="ECO:0000313" key="3">
    <source>
        <dbReference type="Proteomes" id="UP000829817"/>
    </source>
</evidence>
<name>A0ABY4DUX2_9NEIS</name>
<gene>
    <name evidence="2" type="ORF">LVJ83_05070</name>
</gene>
<keyword evidence="1" id="KW-1133">Transmembrane helix</keyword>
<evidence type="ECO:0000256" key="1">
    <source>
        <dbReference type="SAM" id="Phobius"/>
    </source>
</evidence>
<feature type="transmembrane region" description="Helical" evidence="1">
    <location>
        <begin position="54"/>
        <end position="75"/>
    </location>
</feature>
<dbReference type="RefSeq" id="WP_244786923.1">
    <property type="nucleotide sequence ID" value="NZ_CP091508.1"/>
</dbReference>
<feature type="transmembrane region" description="Helical" evidence="1">
    <location>
        <begin position="29"/>
        <end position="48"/>
    </location>
</feature>
<reference evidence="2 3" key="1">
    <citation type="journal article" date="2022" name="Res Sq">
        <title>Evolution of multicellular longitudinally dividing oral cavity symbionts (Neisseriaceae).</title>
        <authorList>
            <person name="Nyongesa S."/>
            <person name="Weber P."/>
            <person name="Bernet E."/>
            <person name="Pullido F."/>
            <person name="Nieckarz M."/>
            <person name="Delaby M."/>
            <person name="Nieves C."/>
            <person name="Viehboeck T."/>
            <person name="Krause N."/>
            <person name="Rivera-Millot A."/>
            <person name="Nakamura A."/>
            <person name="Vischer N."/>
            <person name="VanNieuwenhze M."/>
            <person name="Brun Y."/>
            <person name="Cava F."/>
            <person name="Bulgheresi S."/>
            <person name="Veyrier F."/>
        </authorList>
    </citation>
    <scope>NUCLEOTIDE SEQUENCE [LARGE SCALE GENOMIC DNA]</scope>
    <source>
        <strain evidence="2 3">CCUG 63373m</strain>
    </source>
</reference>